<dbReference type="Proteomes" id="UP000321960">
    <property type="component" value="Unassembled WGS sequence"/>
</dbReference>
<evidence type="ECO:0000313" key="4">
    <source>
        <dbReference type="Proteomes" id="UP001156856"/>
    </source>
</evidence>
<gene>
    <name evidence="2" type="ORF">GCM10007888_59430</name>
    <name evidence="1" type="ORF">MOX02_48790</name>
</gene>
<comment type="caution">
    <text evidence="1">The sequence shown here is derived from an EMBL/GenBank/DDBJ whole genome shotgun (WGS) entry which is preliminary data.</text>
</comment>
<protein>
    <submittedName>
        <fullName evidence="1">Uncharacterized protein</fullName>
    </submittedName>
</protein>
<evidence type="ECO:0000313" key="3">
    <source>
        <dbReference type="Proteomes" id="UP000321960"/>
    </source>
</evidence>
<sequence length="69" mass="7980">MIFLYRPAYYLERSAAFRNGEPAALDEHRACRHELEFIIDKNRAGRSNQVVRAWIDPGLNAIRNLQHGA</sequence>
<dbReference type="AlphaFoldDB" id="A0A512JA70"/>
<accession>A0A512JA70</accession>
<proteinExistence type="predicted"/>
<dbReference type="EMBL" id="BSPK01000114">
    <property type="protein sequence ID" value="GLS67559.1"/>
    <property type="molecule type" value="Genomic_DNA"/>
</dbReference>
<evidence type="ECO:0000313" key="2">
    <source>
        <dbReference type="EMBL" id="GLS67559.1"/>
    </source>
</evidence>
<name>A0A512JA70_9HYPH</name>
<reference evidence="2" key="1">
    <citation type="journal article" date="2014" name="Int. J. Syst. Evol. Microbiol.">
        <title>Complete genome of a new Firmicutes species belonging to the dominant human colonic microbiota ('Ruminococcus bicirculans') reveals two chromosomes and a selective capacity to utilize plant glucans.</title>
        <authorList>
            <consortium name="NISC Comparative Sequencing Program"/>
            <person name="Wegmann U."/>
            <person name="Louis P."/>
            <person name="Goesmann A."/>
            <person name="Henrissat B."/>
            <person name="Duncan S.H."/>
            <person name="Flint H.J."/>
        </authorList>
    </citation>
    <scope>NUCLEOTIDE SEQUENCE</scope>
    <source>
        <strain evidence="2">NBRC 107715</strain>
    </source>
</reference>
<dbReference type="EMBL" id="BJZU01000126">
    <property type="protein sequence ID" value="GEP06841.1"/>
    <property type="molecule type" value="Genomic_DNA"/>
</dbReference>
<evidence type="ECO:0000313" key="1">
    <source>
        <dbReference type="EMBL" id="GEP06841.1"/>
    </source>
</evidence>
<reference evidence="1 3" key="3">
    <citation type="submission" date="2019-07" db="EMBL/GenBank/DDBJ databases">
        <title>Whole genome shotgun sequence of Methylobacterium oxalidis NBRC 107715.</title>
        <authorList>
            <person name="Hosoyama A."/>
            <person name="Uohara A."/>
            <person name="Ohji S."/>
            <person name="Ichikawa N."/>
        </authorList>
    </citation>
    <scope>NUCLEOTIDE SEQUENCE [LARGE SCALE GENOMIC DNA]</scope>
    <source>
        <strain evidence="1 3">NBRC 107715</strain>
    </source>
</reference>
<dbReference type="Proteomes" id="UP001156856">
    <property type="component" value="Unassembled WGS sequence"/>
</dbReference>
<reference evidence="4" key="2">
    <citation type="journal article" date="2019" name="Int. J. Syst. Evol. Microbiol.">
        <title>The Global Catalogue of Microorganisms (GCM) 10K type strain sequencing project: providing services to taxonomists for standard genome sequencing and annotation.</title>
        <authorList>
            <consortium name="The Broad Institute Genomics Platform"/>
            <consortium name="The Broad Institute Genome Sequencing Center for Infectious Disease"/>
            <person name="Wu L."/>
            <person name="Ma J."/>
        </authorList>
    </citation>
    <scope>NUCLEOTIDE SEQUENCE [LARGE SCALE GENOMIC DNA]</scope>
    <source>
        <strain evidence="4">NBRC 107715</strain>
    </source>
</reference>
<keyword evidence="4" id="KW-1185">Reference proteome</keyword>
<organism evidence="1 3">
    <name type="scientific">Methylobacterium oxalidis</name>
    <dbReference type="NCBI Taxonomy" id="944322"/>
    <lineage>
        <taxon>Bacteria</taxon>
        <taxon>Pseudomonadati</taxon>
        <taxon>Pseudomonadota</taxon>
        <taxon>Alphaproteobacteria</taxon>
        <taxon>Hyphomicrobiales</taxon>
        <taxon>Methylobacteriaceae</taxon>
        <taxon>Methylobacterium</taxon>
    </lineage>
</organism>
<reference evidence="2" key="4">
    <citation type="submission" date="2023-01" db="EMBL/GenBank/DDBJ databases">
        <title>Draft genome sequence of Methylobacterium oxalidis strain NBRC 107715.</title>
        <authorList>
            <person name="Sun Q."/>
            <person name="Mori K."/>
        </authorList>
    </citation>
    <scope>NUCLEOTIDE SEQUENCE</scope>
    <source>
        <strain evidence="2">NBRC 107715</strain>
    </source>
</reference>